<protein>
    <recommendedName>
        <fullName evidence="2">Cyclodeaminase/cyclohydrolase domain-containing protein</fullName>
    </recommendedName>
</protein>
<dbReference type="SUPFAM" id="SSF101262">
    <property type="entry name" value="Methenyltetrahydrofolate cyclohydrolase-like"/>
    <property type="match status" value="1"/>
</dbReference>
<evidence type="ECO:0000259" key="2">
    <source>
        <dbReference type="Pfam" id="PF04961"/>
    </source>
</evidence>
<dbReference type="Pfam" id="PF04961">
    <property type="entry name" value="FTCD_C"/>
    <property type="match status" value="1"/>
</dbReference>
<name>A0ABP7DP15_9MICC</name>
<proteinExistence type="predicted"/>
<keyword evidence="4" id="KW-1185">Reference proteome</keyword>
<reference evidence="4" key="1">
    <citation type="journal article" date="2019" name="Int. J. Syst. Evol. Microbiol.">
        <title>The Global Catalogue of Microorganisms (GCM) 10K type strain sequencing project: providing services to taxonomists for standard genome sequencing and annotation.</title>
        <authorList>
            <consortium name="The Broad Institute Genomics Platform"/>
            <consortium name="The Broad Institute Genome Sequencing Center for Infectious Disease"/>
            <person name="Wu L."/>
            <person name="Ma J."/>
        </authorList>
    </citation>
    <scope>NUCLEOTIDE SEQUENCE [LARGE SCALE GENOMIC DNA]</scope>
    <source>
        <strain evidence="4">JCM 16961</strain>
    </source>
</reference>
<evidence type="ECO:0000256" key="1">
    <source>
        <dbReference type="SAM" id="MobiDB-lite"/>
    </source>
</evidence>
<dbReference type="EMBL" id="BAABCJ010000005">
    <property type="protein sequence ID" value="GAA3708326.1"/>
    <property type="molecule type" value="Genomic_DNA"/>
</dbReference>
<dbReference type="RefSeq" id="WP_344884507.1">
    <property type="nucleotide sequence ID" value="NZ_BAABCJ010000005.1"/>
</dbReference>
<dbReference type="Gene3D" id="1.20.120.680">
    <property type="entry name" value="Formiminotetrahydrofolate cyclodeaminase monomer, up-and-down helical bundle"/>
    <property type="match status" value="1"/>
</dbReference>
<dbReference type="InterPro" id="IPR036178">
    <property type="entry name" value="Formintransfe-cycloase-like_sf"/>
</dbReference>
<feature type="domain" description="Cyclodeaminase/cyclohydrolase" evidence="2">
    <location>
        <begin position="6"/>
        <end position="185"/>
    </location>
</feature>
<organism evidence="3 4">
    <name type="scientific">Zhihengliuella alba</name>
    <dbReference type="NCBI Taxonomy" id="547018"/>
    <lineage>
        <taxon>Bacteria</taxon>
        <taxon>Bacillati</taxon>
        <taxon>Actinomycetota</taxon>
        <taxon>Actinomycetes</taxon>
        <taxon>Micrococcales</taxon>
        <taxon>Micrococcaceae</taxon>
        <taxon>Zhihengliuella</taxon>
    </lineage>
</organism>
<accession>A0ABP7DP15</accession>
<feature type="compositionally biased region" description="Basic and acidic residues" evidence="1">
    <location>
        <begin position="197"/>
        <end position="207"/>
    </location>
</feature>
<gene>
    <name evidence="3" type="ORF">GCM10022377_22690</name>
</gene>
<evidence type="ECO:0000313" key="3">
    <source>
        <dbReference type="EMBL" id="GAA3708326.1"/>
    </source>
</evidence>
<evidence type="ECO:0000313" key="4">
    <source>
        <dbReference type="Proteomes" id="UP001501536"/>
    </source>
</evidence>
<dbReference type="InterPro" id="IPR007044">
    <property type="entry name" value="Cyclodeamin/CycHdrlase"/>
</dbReference>
<sequence length="207" mass="21739">MSSSETIGSYLARLAAGRPTPGGGATGALQAAQGAALLGMAARFTTGEGYEDRAERMDRVARRADEIVTAALEVSDDDQAAFGAVADAYALPAEDDDQQAERSEAIQRALRGAVVPPRELARLAAEVIDLCSDVVDAVNPNVLSDVAAAAESARAAASTALVTLEINLRSVEDEEVREELRSDIRRADDAAETAADVTRRVRDQLAE</sequence>
<comment type="caution">
    <text evidence="3">The sequence shown here is derived from an EMBL/GenBank/DDBJ whole genome shotgun (WGS) entry which is preliminary data.</text>
</comment>
<feature type="region of interest" description="Disordered" evidence="1">
    <location>
        <begin position="188"/>
        <end position="207"/>
    </location>
</feature>
<dbReference type="Proteomes" id="UP001501536">
    <property type="component" value="Unassembled WGS sequence"/>
</dbReference>